<keyword evidence="3 5" id="KW-1133">Transmembrane helix</keyword>
<evidence type="ECO:0000256" key="3">
    <source>
        <dbReference type="ARBA" id="ARBA00022989"/>
    </source>
</evidence>
<gene>
    <name evidence="7" type="ORF">C3K47_00485</name>
</gene>
<evidence type="ECO:0000259" key="6">
    <source>
        <dbReference type="Pfam" id="PF06271"/>
    </source>
</evidence>
<evidence type="ECO:0000256" key="5">
    <source>
        <dbReference type="SAM" id="Phobius"/>
    </source>
</evidence>
<comment type="caution">
    <text evidence="7">The sequence shown here is derived from an EMBL/GenBank/DDBJ whole genome shotgun (WGS) entry which is preliminary data.</text>
</comment>
<keyword evidence="2 5" id="KW-0812">Transmembrane</keyword>
<dbReference type="PANTHER" id="PTHR38480">
    <property type="entry name" value="SLR0254 PROTEIN"/>
    <property type="match status" value="1"/>
</dbReference>
<dbReference type="AlphaFoldDB" id="A0A2S5A9G1"/>
<name>A0A2S5A9G1_9SPHI</name>
<sequence length="150" mass="17482">MELKIKSNFRKRISAAILDYLIFSIVFYYYLAVLGKQTDGKFTFYEWDIVFPVVVFWIFYFVIIEGIWGGTLGFQSMGLKVITDTRNTIGMTQAFLRRLLDPIDIFCCGIPGILALKFTEKHQRFGDLIAKTIVVDIFDQEQYVTPEDQY</sequence>
<keyword evidence="8" id="KW-1185">Reference proteome</keyword>
<evidence type="ECO:0000313" key="8">
    <source>
        <dbReference type="Proteomes" id="UP000236893"/>
    </source>
</evidence>
<organism evidence="7 8">
    <name type="scientific">Solitalea longa</name>
    <dbReference type="NCBI Taxonomy" id="2079460"/>
    <lineage>
        <taxon>Bacteria</taxon>
        <taxon>Pseudomonadati</taxon>
        <taxon>Bacteroidota</taxon>
        <taxon>Sphingobacteriia</taxon>
        <taxon>Sphingobacteriales</taxon>
        <taxon>Sphingobacteriaceae</taxon>
        <taxon>Solitalea</taxon>
    </lineage>
</organism>
<feature type="transmembrane region" description="Helical" evidence="5">
    <location>
        <begin position="51"/>
        <end position="74"/>
    </location>
</feature>
<reference evidence="7 8" key="1">
    <citation type="submission" date="2018-01" db="EMBL/GenBank/DDBJ databases">
        <authorList>
            <person name="Gaut B.S."/>
            <person name="Morton B.R."/>
            <person name="Clegg M.T."/>
            <person name="Duvall M.R."/>
        </authorList>
    </citation>
    <scope>NUCLEOTIDE SEQUENCE [LARGE SCALE GENOMIC DNA]</scope>
    <source>
        <strain evidence="7 8">HR-AV</strain>
    </source>
</reference>
<proteinExistence type="predicted"/>
<dbReference type="InterPro" id="IPR010432">
    <property type="entry name" value="RDD"/>
</dbReference>
<feature type="domain" description="RDD" evidence="6">
    <location>
        <begin position="8"/>
        <end position="131"/>
    </location>
</feature>
<keyword evidence="4 5" id="KW-0472">Membrane</keyword>
<evidence type="ECO:0000256" key="4">
    <source>
        <dbReference type="ARBA" id="ARBA00023136"/>
    </source>
</evidence>
<dbReference type="Pfam" id="PF06271">
    <property type="entry name" value="RDD"/>
    <property type="match status" value="1"/>
</dbReference>
<dbReference type="Proteomes" id="UP000236893">
    <property type="component" value="Unassembled WGS sequence"/>
</dbReference>
<evidence type="ECO:0000256" key="2">
    <source>
        <dbReference type="ARBA" id="ARBA00022692"/>
    </source>
</evidence>
<dbReference type="EMBL" id="PQVF01000001">
    <property type="protein sequence ID" value="POY39012.1"/>
    <property type="molecule type" value="Genomic_DNA"/>
</dbReference>
<evidence type="ECO:0000313" key="7">
    <source>
        <dbReference type="EMBL" id="POY39012.1"/>
    </source>
</evidence>
<accession>A0A2S5A9G1</accession>
<protein>
    <recommendedName>
        <fullName evidence="6">RDD domain-containing protein</fullName>
    </recommendedName>
</protein>
<dbReference type="OrthoDB" id="9814143at2"/>
<dbReference type="GO" id="GO:0016020">
    <property type="term" value="C:membrane"/>
    <property type="evidence" value="ECO:0007669"/>
    <property type="project" value="UniProtKB-SubCell"/>
</dbReference>
<feature type="transmembrane region" description="Helical" evidence="5">
    <location>
        <begin position="12"/>
        <end position="31"/>
    </location>
</feature>
<evidence type="ECO:0000256" key="1">
    <source>
        <dbReference type="ARBA" id="ARBA00004141"/>
    </source>
</evidence>
<dbReference type="PANTHER" id="PTHR38480:SF1">
    <property type="entry name" value="SLR0254 PROTEIN"/>
    <property type="match status" value="1"/>
</dbReference>
<dbReference type="RefSeq" id="WP_103787114.1">
    <property type="nucleotide sequence ID" value="NZ_PQVF01000001.1"/>
</dbReference>
<comment type="subcellular location">
    <subcellularLocation>
        <location evidence="1">Membrane</location>
        <topology evidence="1">Multi-pass membrane protein</topology>
    </subcellularLocation>
</comment>